<dbReference type="Proteomes" id="UP000033608">
    <property type="component" value="Unassembled WGS sequence"/>
</dbReference>
<gene>
    <name evidence="2" type="ORF">SAMN02745223_02349</name>
    <name evidence="1" type="ORF">VW29_17800</name>
</gene>
<evidence type="ECO:0000313" key="4">
    <source>
        <dbReference type="Proteomes" id="UP000184533"/>
    </source>
</evidence>
<protein>
    <submittedName>
        <fullName evidence="1">Uncharacterized protein</fullName>
    </submittedName>
</protein>
<keyword evidence="3" id="KW-1185">Reference proteome</keyword>
<reference evidence="1 3" key="1">
    <citation type="submission" date="2015-03" db="EMBL/GenBank/DDBJ databases">
        <authorList>
            <person name="Hassan Y.I."/>
            <person name="Lepp D."/>
            <person name="Zhou T."/>
        </authorList>
    </citation>
    <scope>NUCLEOTIDE SEQUENCE [LARGE SCALE GENOMIC DNA]</scope>
    <source>
        <strain evidence="1 3">DSM 17137</strain>
    </source>
</reference>
<dbReference type="AlphaFoldDB" id="A0A0F5LB34"/>
<evidence type="ECO:0000313" key="1">
    <source>
        <dbReference type="EMBL" id="KKB79414.1"/>
    </source>
</evidence>
<evidence type="ECO:0000313" key="3">
    <source>
        <dbReference type="Proteomes" id="UP000033608"/>
    </source>
</evidence>
<dbReference type="EMBL" id="FQVC01000006">
    <property type="protein sequence ID" value="SHF32283.1"/>
    <property type="molecule type" value="Genomic_DNA"/>
</dbReference>
<proteinExistence type="predicted"/>
<organism evidence="1 3">
    <name type="scientific">Devosia limi DSM 17137</name>
    <dbReference type="NCBI Taxonomy" id="1121477"/>
    <lineage>
        <taxon>Bacteria</taxon>
        <taxon>Pseudomonadati</taxon>
        <taxon>Pseudomonadota</taxon>
        <taxon>Alphaproteobacteria</taxon>
        <taxon>Hyphomicrobiales</taxon>
        <taxon>Devosiaceae</taxon>
        <taxon>Devosia</taxon>
    </lineage>
</organism>
<accession>A0A0F5LB34</accession>
<dbReference type="PATRIC" id="fig|1121477.3.peg.312"/>
<evidence type="ECO:0000313" key="2">
    <source>
        <dbReference type="EMBL" id="SHF32283.1"/>
    </source>
</evidence>
<sequence length="414" mass="44008">MVDYRSTDALASGKSYSTFLPYPPPVLIAGLIQHELVCASTQVSILRIVDETGSASVGDIVDGLGEHPNPTGAVLIMVDLGILAITFADVIDMHALVSRASQFLAPDHSDMTQPTVWHPTPPVCEVALPDGIEALPTSPFVPAVTVATAEARRGLGKVATLNRPGVYALIGHRQIYVGASASVGTRVASGQQPIADIKKIVVITDANNVLSNEYALAAERMLHARVHSTGAFDVMNELPMGTGIDAELYGQIDAFLGQACLTLRYHNVLFTEGTARSVLAGPRHEAGRVAPMRPFSTIPDGECVEMCFDDGLVALAAHQHDGRWILLQGSDIRIETAPSANSSVRFQRAAWLHAGLLKLSPDGRSYVTTRDLVFRSGSGAAQFCVGSKGRTRDSWQPIDADDGLHPHTAALIAA</sequence>
<dbReference type="EMBL" id="LAJF01000112">
    <property type="protein sequence ID" value="KKB79414.1"/>
    <property type="molecule type" value="Genomic_DNA"/>
</dbReference>
<reference evidence="2 4" key="2">
    <citation type="submission" date="2016-11" db="EMBL/GenBank/DDBJ databases">
        <authorList>
            <person name="Jaros S."/>
            <person name="Januszkiewicz K."/>
            <person name="Wedrychowicz H."/>
        </authorList>
    </citation>
    <scope>NUCLEOTIDE SEQUENCE [LARGE SCALE GENOMIC DNA]</scope>
    <source>
        <strain evidence="2 4">DSM 17137</strain>
    </source>
</reference>
<dbReference type="Proteomes" id="UP000184533">
    <property type="component" value="Unassembled WGS sequence"/>
</dbReference>
<name>A0A0F5LB34_9HYPH</name>